<protein>
    <submittedName>
        <fullName evidence="1">Uncharacterized protein</fullName>
    </submittedName>
</protein>
<reference evidence="1 2" key="1">
    <citation type="journal article" date="2015" name="Nature">
        <title>rRNA introns, odd ribosomes, and small enigmatic genomes across a large radiation of phyla.</title>
        <authorList>
            <person name="Brown C.T."/>
            <person name="Hug L.A."/>
            <person name="Thomas B.C."/>
            <person name="Sharon I."/>
            <person name="Castelle C.J."/>
            <person name="Singh A."/>
            <person name="Wilkins M.J."/>
            <person name="Williams K.H."/>
            <person name="Banfield J.F."/>
        </authorList>
    </citation>
    <scope>NUCLEOTIDE SEQUENCE [LARGE SCALE GENOMIC DNA]</scope>
</reference>
<evidence type="ECO:0000313" key="2">
    <source>
        <dbReference type="Proteomes" id="UP000033977"/>
    </source>
</evidence>
<name>A0A0G1IC81_9BACT</name>
<accession>A0A0G1IC81</accession>
<proteinExistence type="predicted"/>
<comment type="caution">
    <text evidence="1">The sequence shown here is derived from an EMBL/GenBank/DDBJ whole genome shotgun (WGS) entry which is preliminary data.</text>
</comment>
<dbReference type="Proteomes" id="UP000033977">
    <property type="component" value="Unassembled WGS sequence"/>
</dbReference>
<evidence type="ECO:0000313" key="1">
    <source>
        <dbReference type="EMBL" id="KKT56418.1"/>
    </source>
</evidence>
<dbReference type="AlphaFoldDB" id="A0A0G1IC81"/>
<sequence>MQIVNIRVYDLTVLVGEDFLKIPDNLDISKAEKDWLRANMLADLNNFADYLISLGAKKVKVEVYSVDKR</sequence>
<organism evidence="1 2">
    <name type="scientific">Candidatus Giovannonibacteria bacterium GW2011_GWB1_44_23</name>
    <dbReference type="NCBI Taxonomy" id="1618652"/>
    <lineage>
        <taxon>Bacteria</taxon>
        <taxon>Candidatus Giovannoniibacteriota</taxon>
    </lineage>
</organism>
<gene>
    <name evidence="1" type="ORF">UW49_C0014G0032</name>
</gene>
<dbReference type="EMBL" id="LCIN01000014">
    <property type="protein sequence ID" value="KKT56418.1"/>
    <property type="molecule type" value="Genomic_DNA"/>
</dbReference>